<dbReference type="OrthoDB" id="1442826at2"/>
<dbReference type="STRING" id="150146.SAMN05443667_11572"/>
<reference evidence="2" key="1">
    <citation type="submission" date="2016-10" db="EMBL/GenBank/DDBJ databases">
        <authorList>
            <person name="Varghese N."/>
            <person name="Submissions S."/>
        </authorList>
    </citation>
    <scope>NUCLEOTIDE SEQUENCE [LARGE SCALE GENOMIC DNA]</scope>
    <source>
        <strain evidence="2">DSM 22376</strain>
    </source>
</reference>
<dbReference type="Proteomes" id="UP000198951">
    <property type="component" value="Unassembled WGS sequence"/>
</dbReference>
<accession>A0A1H4FWI4</accession>
<evidence type="ECO:0008006" key="3">
    <source>
        <dbReference type="Google" id="ProtNLM"/>
    </source>
</evidence>
<evidence type="ECO:0000313" key="2">
    <source>
        <dbReference type="Proteomes" id="UP000198951"/>
    </source>
</evidence>
<dbReference type="EMBL" id="FNRD01000015">
    <property type="protein sequence ID" value="SEB01696.1"/>
    <property type="molecule type" value="Genomic_DNA"/>
</dbReference>
<proteinExistence type="predicted"/>
<name>A0A1H4FWI4_9FLAO</name>
<keyword evidence="2" id="KW-1185">Reference proteome</keyword>
<gene>
    <name evidence="1" type="ORF">SAMN05443667_11572</name>
</gene>
<dbReference type="AlphaFoldDB" id="A0A1H4FWI4"/>
<sequence>MESLKPLSDFFLAIEKDYRISITHIGVYAALLKYSGDRGFTSPIQVFSYEIMHIAKISASSTYHKCVKELNEYGYIKYEPSFKRNQGSRIYFSCSFPS</sequence>
<evidence type="ECO:0000313" key="1">
    <source>
        <dbReference type="EMBL" id="SEB01696.1"/>
    </source>
</evidence>
<dbReference type="RefSeq" id="WP_016988480.1">
    <property type="nucleotide sequence ID" value="NZ_FNRD01000015.1"/>
</dbReference>
<protein>
    <recommendedName>
        <fullName evidence="3">Helix-turn-helix domain-containing protein</fullName>
    </recommendedName>
</protein>
<organism evidence="1 2">
    <name type="scientific">Flavobacterium gillisiae</name>
    <dbReference type="NCBI Taxonomy" id="150146"/>
    <lineage>
        <taxon>Bacteria</taxon>
        <taxon>Pseudomonadati</taxon>
        <taxon>Bacteroidota</taxon>
        <taxon>Flavobacteriia</taxon>
        <taxon>Flavobacteriales</taxon>
        <taxon>Flavobacteriaceae</taxon>
        <taxon>Flavobacterium</taxon>
    </lineage>
</organism>